<reference evidence="7" key="1">
    <citation type="submission" date="2023-10" db="EMBL/GenBank/DDBJ databases">
        <authorList>
            <person name="Noh H."/>
        </authorList>
    </citation>
    <scope>NUCLEOTIDE SEQUENCE</scope>
    <source>
        <strain evidence="7">DUCC4014</strain>
    </source>
</reference>
<evidence type="ECO:0000313" key="8">
    <source>
        <dbReference type="Proteomes" id="UP000827549"/>
    </source>
</evidence>
<sequence length="1056" mass="111614">MSSLRTGLLPQLLRAAHAPRPAPAANASRFFSTPPKASSLHARFQQAQVVTRVQARPKPRASNAFMYAIGLGLAGISLAPRTKLDAPAPAPAGIRQTYVNPTPPARVADDPPVESILSIGQLSFGAVCGISAGVFVKKGLKALAFALGGIYVLLQYLSSKKFVSVDWNAINKSYDNQIGTVGADGKVTYPTVKQVYNGIVDFLTANFQPQWHSVSPHTRPLSIAILELAPTSVTLALTRSPPGNSASPSGSANHHHAPAQHVVHSLSHHQSHSHSHHGHAGSSSHANSSGKKKKKKRGGGASGGNLNVPHGADSEDGGDDGDEDGAGPHGFIPGAYPFSSMLADGQTFKDMLSHGVVITVDGMPWSRIVAHVSDDADDEDGFGAGTNGDGEDEDGDWEDDWEHAGNDEDESNVPGVATVARRRRGHRQSAGASDAHRPHTRPTRSHAAAHEKQPRWDRERAVVVVYDLDPSKEHEIELQIVGLVSEAKELVPVSNAILIPPVSPSNSTLHARSRANSLRSRSRPRSRSNSVNTAPPGPSPLGSSLLPEPPSSPGRTPPPTSDGHVVPTSILSPHDAQTAQTRHLIAAAHAEREHFQLQIKEARKTAQRSEASLRTEIESMKKSNEKAGSNDQRNKQKYLALQEQVKQGWAAAETTNEEAADIRNGLPELEAKLAVVTAEVEGVRGEWKTVKQVEEDAREADKKSRAEEDKKLADITAKIDKLRAKKEKKEAEKCELQKRLEDLERQREELDRRAEEERSLRRQGYYPGWHQPHAAVPGDYNNQFDNRPLSNRPSLTNLNAGYTGPSFRPRGGFQHRFPSGGRPPAAAPPGQFFPGGASSSNWNPPLPKAAVGGGSPALGRGPSGSGTNPAAVPFLPSAASSSPVNSTTAADSALHTALMPPHLQHRIYLPNNVRPRPTPNFHPPPSVLAEQAAQAAPASPVGGAGAKSPLSQPAFPPLPTTAPAVRPAAGATGPSLASIVTRAVLAPTSQVLAGPGPAPIGSGKPRTASTSSQKGSPVPQQQPGTAFPPLSPTAAPFTSPRTTPPATTPPARGDGA</sequence>
<feature type="compositionally biased region" description="Polar residues" evidence="6">
    <location>
        <begin position="1007"/>
        <end position="1024"/>
    </location>
</feature>
<feature type="compositionally biased region" description="Low complexity" evidence="6">
    <location>
        <begin position="280"/>
        <end position="289"/>
    </location>
</feature>
<protein>
    <submittedName>
        <fullName evidence="7">Tropomyosin-2</fullName>
    </submittedName>
</protein>
<feature type="region of interest" description="Disordered" evidence="6">
    <location>
        <begin position="373"/>
        <end position="456"/>
    </location>
</feature>
<feature type="compositionally biased region" description="Polar residues" evidence="6">
    <location>
        <begin position="780"/>
        <end position="800"/>
    </location>
</feature>
<feature type="region of interest" description="Disordered" evidence="6">
    <location>
        <begin position="990"/>
        <end position="1056"/>
    </location>
</feature>
<gene>
    <name evidence="7" type="primary">TPM2_0</name>
    <name evidence="7" type="ORF">LOC62_04G006170</name>
</gene>
<comment type="similarity">
    <text evidence="2">Belongs to the FUN14 family.</text>
</comment>
<evidence type="ECO:0000313" key="7">
    <source>
        <dbReference type="EMBL" id="WOO82686.1"/>
    </source>
</evidence>
<feature type="compositionally biased region" description="Low complexity" evidence="6">
    <location>
        <begin position="927"/>
        <end position="941"/>
    </location>
</feature>
<name>A0AAF0YD87_9TREE</name>
<dbReference type="Pfam" id="PF04930">
    <property type="entry name" value="FUN14"/>
    <property type="match status" value="1"/>
</dbReference>
<feature type="compositionally biased region" description="Acidic residues" evidence="6">
    <location>
        <begin position="314"/>
        <end position="325"/>
    </location>
</feature>
<keyword evidence="3" id="KW-0812">Transmembrane</keyword>
<dbReference type="EMBL" id="CP086717">
    <property type="protein sequence ID" value="WOO82686.1"/>
    <property type="molecule type" value="Genomic_DNA"/>
</dbReference>
<proteinExistence type="inferred from homology"/>
<feature type="compositionally biased region" description="Acidic residues" evidence="6">
    <location>
        <begin position="389"/>
        <end position="411"/>
    </location>
</feature>
<feature type="compositionally biased region" description="Low complexity" evidence="6">
    <location>
        <begin position="240"/>
        <end position="252"/>
    </location>
</feature>
<feature type="region of interest" description="Disordered" evidence="6">
    <location>
        <begin position="498"/>
        <end position="570"/>
    </location>
</feature>
<evidence type="ECO:0000256" key="1">
    <source>
        <dbReference type="ARBA" id="ARBA00004370"/>
    </source>
</evidence>
<feature type="compositionally biased region" description="Polar residues" evidence="6">
    <location>
        <begin position="878"/>
        <end position="890"/>
    </location>
</feature>
<feature type="region of interest" description="Disordered" evidence="6">
    <location>
        <begin position="726"/>
        <end position="973"/>
    </location>
</feature>
<evidence type="ECO:0000256" key="6">
    <source>
        <dbReference type="SAM" id="MobiDB-lite"/>
    </source>
</evidence>
<evidence type="ECO:0000256" key="2">
    <source>
        <dbReference type="ARBA" id="ARBA00009160"/>
    </source>
</evidence>
<dbReference type="InterPro" id="IPR007014">
    <property type="entry name" value="FUN14"/>
</dbReference>
<dbReference type="PANTHER" id="PTHR21346:SF10">
    <property type="entry name" value="TRANSMEMBRANE PROTEIN"/>
    <property type="match status" value="1"/>
</dbReference>
<feature type="compositionally biased region" description="Basic and acidic residues" evidence="6">
    <location>
        <begin position="726"/>
        <end position="760"/>
    </location>
</feature>
<dbReference type="GeneID" id="87809396"/>
<dbReference type="Proteomes" id="UP000827549">
    <property type="component" value="Chromosome 4"/>
</dbReference>
<evidence type="ECO:0000256" key="5">
    <source>
        <dbReference type="ARBA" id="ARBA00023136"/>
    </source>
</evidence>
<feature type="region of interest" description="Disordered" evidence="6">
    <location>
        <begin position="236"/>
        <end position="332"/>
    </location>
</feature>
<evidence type="ECO:0000256" key="3">
    <source>
        <dbReference type="ARBA" id="ARBA00022692"/>
    </source>
</evidence>
<keyword evidence="4" id="KW-1133">Transmembrane helix</keyword>
<feature type="compositionally biased region" description="Basic residues" evidence="6">
    <location>
        <begin position="266"/>
        <end position="279"/>
    </location>
</feature>
<keyword evidence="8" id="KW-1185">Reference proteome</keyword>
<dbReference type="RefSeq" id="XP_062628718.1">
    <property type="nucleotide sequence ID" value="XM_062772734.1"/>
</dbReference>
<keyword evidence="5" id="KW-0472">Membrane</keyword>
<feature type="compositionally biased region" description="Pro residues" evidence="6">
    <location>
        <begin position="547"/>
        <end position="560"/>
    </location>
</feature>
<feature type="compositionally biased region" description="Low complexity" evidence="6">
    <location>
        <begin position="1032"/>
        <end position="1041"/>
    </location>
</feature>
<feature type="compositionally biased region" description="Gly residues" evidence="6">
    <location>
        <begin position="851"/>
        <end position="864"/>
    </location>
</feature>
<dbReference type="GO" id="GO:0016020">
    <property type="term" value="C:membrane"/>
    <property type="evidence" value="ECO:0007669"/>
    <property type="project" value="UniProtKB-SubCell"/>
</dbReference>
<dbReference type="PANTHER" id="PTHR21346">
    <property type="entry name" value="FUN14 DOMAIN CONTAINING"/>
    <property type="match status" value="1"/>
</dbReference>
<feature type="compositionally biased region" description="Low complexity" evidence="6">
    <location>
        <begin position="817"/>
        <end position="840"/>
    </location>
</feature>
<organism evidence="7 8">
    <name type="scientific">Vanrija pseudolonga</name>
    <dbReference type="NCBI Taxonomy" id="143232"/>
    <lineage>
        <taxon>Eukaryota</taxon>
        <taxon>Fungi</taxon>
        <taxon>Dikarya</taxon>
        <taxon>Basidiomycota</taxon>
        <taxon>Agaricomycotina</taxon>
        <taxon>Tremellomycetes</taxon>
        <taxon>Trichosporonales</taxon>
        <taxon>Trichosporonaceae</taxon>
        <taxon>Vanrija</taxon>
    </lineage>
</organism>
<feature type="compositionally biased region" description="Pro residues" evidence="6">
    <location>
        <begin position="916"/>
        <end position="926"/>
    </location>
</feature>
<dbReference type="AlphaFoldDB" id="A0AAF0YD87"/>
<evidence type="ECO:0000256" key="4">
    <source>
        <dbReference type="ARBA" id="ARBA00022989"/>
    </source>
</evidence>
<comment type="subcellular location">
    <subcellularLocation>
        <location evidence="1">Membrane</location>
    </subcellularLocation>
</comment>
<accession>A0AAF0YD87</accession>